<dbReference type="Pfam" id="PF06027">
    <property type="entry name" value="SLC35F"/>
    <property type="match status" value="2"/>
</dbReference>
<dbReference type="PANTHER" id="PTHR14233">
    <property type="entry name" value="DUF914-RELATED"/>
    <property type="match status" value="1"/>
</dbReference>
<sequence>MLISVALGQVLSLLVCGIGLTSKYLAEDFHANTPVFQSFLNYILLFLVYTTTLAVRQDSICFLCFLGENKLVGDLLVLGGATLYGISNVWEESIIRTLSRVEFLGMIGLFGAFFSGIQLAIMEHKELLKVPWDWQIGLLYVGFSACMFGLYSFMPVVIKKTSATSVNLSLLTADLYSLFCGLFLFHYKFSGLYLLSFFTILIGLVLYSSTSTYIAQDPRVYKQFRNPSGPVVDLPSTAQVEPSVTYTSLGQETEEEPHVRVA</sequence>
<feature type="transmembrane region" description="Helical" evidence="8">
    <location>
        <begin position="193"/>
        <end position="215"/>
    </location>
</feature>
<dbReference type="GO" id="GO:0016020">
    <property type="term" value="C:membrane"/>
    <property type="evidence" value="ECO:0007669"/>
    <property type="project" value="UniProtKB-SubCell"/>
</dbReference>
<dbReference type="PANTHER" id="PTHR14233:SF10">
    <property type="entry name" value="SOLUTE CARRIER FAMILY 35 MEMBER F1"/>
    <property type="match status" value="1"/>
</dbReference>
<keyword evidence="3" id="KW-0813">Transport</keyword>
<proteinExistence type="inferred from homology"/>
<accession>A0A8J6GXJ3</accession>
<evidence type="ECO:0000256" key="2">
    <source>
        <dbReference type="ARBA" id="ARBA00007863"/>
    </source>
</evidence>
<evidence type="ECO:0000256" key="5">
    <source>
        <dbReference type="ARBA" id="ARBA00022989"/>
    </source>
</evidence>
<keyword evidence="5 8" id="KW-1133">Transmembrane helix</keyword>
<feature type="transmembrane region" description="Helical" evidence="8">
    <location>
        <begin position="103"/>
        <end position="122"/>
    </location>
</feature>
<dbReference type="GO" id="GO:0022857">
    <property type="term" value="F:transmembrane transporter activity"/>
    <property type="evidence" value="ECO:0007669"/>
    <property type="project" value="InterPro"/>
</dbReference>
<evidence type="ECO:0000256" key="1">
    <source>
        <dbReference type="ARBA" id="ARBA00004141"/>
    </source>
</evidence>
<comment type="similarity">
    <text evidence="2">Belongs to the SLC35F solute transporter family.</text>
</comment>
<dbReference type="EMBL" id="JAATJU010014699">
    <property type="protein sequence ID" value="KAH0517698.1"/>
    <property type="molecule type" value="Genomic_DNA"/>
</dbReference>
<dbReference type="AlphaFoldDB" id="A0A8J6GXJ3"/>
<evidence type="ECO:0000256" key="8">
    <source>
        <dbReference type="SAM" id="Phobius"/>
    </source>
</evidence>
<keyword evidence="6 8" id="KW-0472">Membrane</keyword>
<evidence type="ECO:0000256" key="7">
    <source>
        <dbReference type="ARBA" id="ARBA00037727"/>
    </source>
</evidence>
<evidence type="ECO:0000313" key="10">
    <source>
        <dbReference type="Proteomes" id="UP000710432"/>
    </source>
</evidence>
<evidence type="ECO:0000256" key="4">
    <source>
        <dbReference type="ARBA" id="ARBA00022692"/>
    </source>
</evidence>
<comment type="subcellular location">
    <subcellularLocation>
        <location evidence="1">Membrane</location>
        <topology evidence="1">Multi-pass membrane protein</topology>
    </subcellularLocation>
</comment>
<feature type="transmembrane region" description="Helical" evidence="8">
    <location>
        <begin position="134"/>
        <end position="154"/>
    </location>
</feature>
<gene>
    <name evidence="9" type="ORF">LTLLF_119985</name>
</gene>
<evidence type="ECO:0000256" key="6">
    <source>
        <dbReference type="ARBA" id="ARBA00023136"/>
    </source>
</evidence>
<comment type="function">
    <text evidence="7">Putative solute transporter.</text>
</comment>
<evidence type="ECO:0000313" key="9">
    <source>
        <dbReference type="EMBL" id="KAH0517698.1"/>
    </source>
</evidence>
<organism evidence="9 10">
    <name type="scientific">Microtus ochrogaster</name>
    <name type="common">Prairie vole</name>
    <dbReference type="NCBI Taxonomy" id="79684"/>
    <lineage>
        <taxon>Eukaryota</taxon>
        <taxon>Metazoa</taxon>
        <taxon>Chordata</taxon>
        <taxon>Craniata</taxon>
        <taxon>Vertebrata</taxon>
        <taxon>Euteleostomi</taxon>
        <taxon>Mammalia</taxon>
        <taxon>Eutheria</taxon>
        <taxon>Euarchontoglires</taxon>
        <taxon>Glires</taxon>
        <taxon>Rodentia</taxon>
        <taxon>Myomorpha</taxon>
        <taxon>Muroidea</taxon>
        <taxon>Cricetidae</taxon>
        <taxon>Arvicolinae</taxon>
        <taxon>Microtus</taxon>
    </lineage>
</organism>
<dbReference type="InterPro" id="IPR009262">
    <property type="entry name" value="SLC35_F1/F2/F6"/>
</dbReference>
<reference evidence="9" key="1">
    <citation type="submission" date="2020-03" db="EMBL/GenBank/DDBJ databases">
        <title>Studies in the Genomics of Life Span.</title>
        <authorList>
            <person name="Glass D."/>
        </authorList>
    </citation>
    <scope>NUCLEOTIDE SEQUENCE</scope>
    <source>
        <strain evidence="9">LTLLF</strain>
        <tissue evidence="9">Muscle</tissue>
    </source>
</reference>
<comment type="caution">
    <text evidence="9">The sequence shown here is derived from an EMBL/GenBank/DDBJ whole genome shotgun (WGS) entry which is preliminary data.</text>
</comment>
<dbReference type="Proteomes" id="UP000710432">
    <property type="component" value="Unassembled WGS sequence"/>
</dbReference>
<dbReference type="InterPro" id="IPR052221">
    <property type="entry name" value="SLC35F_Transporter"/>
</dbReference>
<feature type="transmembrane region" description="Helical" evidence="8">
    <location>
        <begin position="166"/>
        <end position="187"/>
    </location>
</feature>
<keyword evidence="4 8" id="KW-0812">Transmembrane</keyword>
<protein>
    <submittedName>
        <fullName evidence="9">Solute carrier family 35 member F1</fullName>
    </submittedName>
</protein>
<evidence type="ECO:0000256" key="3">
    <source>
        <dbReference type="ARBA" id="ARBA00022448"/>
    </source>
</evidence>
<feature type="transmembrane region" description="Helical" evidence="8">
    <location>
        <begin position="35"/>
        <end position="55"/>
    </location>
</feature>
<name>A0A8J6GXJ3_MICOH</name>